<accession>A0A4R4DN72</accession>
<name>A0A4R4DN72_9PROT</name>
<evidence type="ECO:0000256" key="1">
    <source>
        <dbReference type="SAM" id="MobiDB-lite"/>
    </source>
</evidence>
<evidence type="ECO:0000313" key="2">
    <source>
        <dbReference type="EMBL" id="TCZ62987.1"/>
    </source>
</evidence>
<reference evidence="2 3" key="1">
    <citation type="submission" date="2019-03" db="EMBL/GenBank/DDBJ databases">
        <title>Paracraurococcus aquatilis NE82 genome sequence.</title>
        <authorList>
            <person name="Zhao Y."/>
            <person name="Du Z."/>
        </authorList>
    </citation>
    <scope>NUCLEOTIDE SEQUENCE [LARGE SCALE GENOMIC DNA]</scope>
    <source>
        <strain evidence="2 3">NE82</strain>
    </source>
</reference>
<sequence length="225" mass="23410">MLGLGMLLSGCATYDRSTTWLNNRSAAATDRVADAGAAIGAPWGRSRPTLPEDSTTIARVAGQPVAVTTLQPEPGDVWPVPESPRTTLANPDAAMRNIPTYKPGDFQTPSAPVGRSEWQPTDPVPAAPLPPGLRGRPSSPPPPPLRQPEPQANFLAPPGDTRPPPRGAEGRVILTPQGQAVTGGGTDRVQSFIGPNGQTGTAVIDGNTTTLFSPDGRIQTVPTPR</sequence>
<feature type="compositionally biased region" description="Pro residues" evidence="1">
    <location>
        <begin position="122"/>
        <end position="131"/>
    </location>
</feature>
<comment type="caution">
    <text evidence="2">The sequence shown here is derived from an EMBL/GenBank/DDBJ whole genome shotgun (WGS) entry which is preliminary data.</text>
</comment>
<gene>
    <name evidence="2" type="ORF">EXY23_11450</name>
</gene>
<dbReference type="Proteomes" id="UP000295023">
    <property type="component" value="Unassembled WGS sequence"/>
</dbReference>
<proteinExistence type="predicted"/>
<dbReference type="AlphaFoldDB" id="A0A4R4DN72"/>
<protein>
    <submittedName>
        <fullName evidence="2">Uncharacterized protein</fullName>
    </submittedName>
</protein>
<keyword evidence="3" id="KW-1185">Reference proteome</keyword>
<organism evidence="2 3">
    <name type="scientific">Roseicella aquatilis</name>
    <dbReference type="NCBI Taxonomy" id="2527868"/>
    <lineage>
        <taxon>Bacteria</taxon>
        <taxon>Pseudomonadati</taxon>
        <taxon>Pseudomonadota</taxon>
        <taxon>Alphaproteobacteria</taxon>
        <taxon>Acetobacterales</taxon>
        <taxon>Roseomonadaceae</taxon>
        <taxon>Roseicella</taxon>
    </lineage>
</organism>
<dbReference type="EMBL" id="SKBM01000009">
    <property type="protein sequence ID" value="TCZ62987.1"/>
    <property type="molecule type" value="Genomic_DNA"/>
</dbReference>
<feature type="region of interest" description="Disordered" evidence="1">
    <location>
        <begin position="195"/>
        <end position="225"/>
    </location>
</feature>
<feature type="region of interest" description="Disordered" evidence="1">
    <location>
        <begin position="71"/>
        <end position="171"/>
    </location>
</feature>
<evidence type="ECO:0000313" key="3">
    <source>
        <dbReference type="Proteomes" id="UP000295023"/>
    </source>
</evidence>
<feature type="compositionally biased region" description="Pro residues" evidence="1">
    <location>
        <begin position="138"/>
        <end position="147"/>
    </location>
</feature>
<feature type="compositionally biased region" description="Polar residues" evidence="1">
    <location>
        <begin position="196"/>
        <end position="212"/>
    </location>
</feature>